<proteinExistence type="predicted"/>
<dbReference type="EMBL" id="FUYE01000007">
    <property type="protein sequence ID" value="SKA96212.1"/>
    <property type="molecule type" value="Genomic_DNA"/>
</dbReference>
<reference evidence="2" key="1">
    <citation type="submission" date="2017-02" db="EMBL/GenBank/DDBJ databases">
        <authorList>
            <person name="Varghese N."/>
            <person name="Submissions S."/>
        </authorList>
    </citation>
    <scope>NUCLEOTIDE SEQUENCE [LARGE SCALE GENOMIC DNA]</scope>
    <source>
        <strain evidence="2">ATCC 700200</strain>
    </source>
</reference>
<name>A0A1T4Y338_9BACT</name>
<evidence type="ECO:0000313" key="2">
    <source>
        <dbReference type="Proteomes" id="UP000190774"/>
    </source>
</evidence>
<sequence length="170" mass="19310">MVVVQLEEGLKAYRCPETGGHYIPAVAYMRWLSGLPARTPQLPAAADPALTLEPPSESPAYCCPETGTLMIRYKVGHGFKFSIDRSITGGIWLDQGEWESLRSRNFHDEIHLMFTTPWQREALREEVSASRRTRLEERIGSELLGHLDSLKSTLENHPHRDEIIAYLIHS</sequence>
<protein>
    <submittedName>
        <fullName evidence="1">Uncharacterized protein</fullName>
    </submittedName>
</protein>
<accession>A0A1T4Y338</accession>
<dbReference type="Proteomes" id="UP000190774">
    <property type="component" value="Unassembled WGS sequence"/>
</dbReference>
<organism evidence="1 2">
    <name type="scientific">Prosthecobacter debontii</name>
    <dbReference type="NCBI Taxonomy" id="48467"/>
    <lineage>
        <taxon>Bacteria</taxon>
        <taxon>Pseudomonadati</taxon>
        <taxon>Verrucomicrobiota</taxon>
        <taxon>Verrucomicrobiia</taxon>
        <taxon>Verrucomicrobiales</taxon>
        <taxon>Verrucomicrobiaceae</taxon>
        <taxon>Prosthecobacter</taxon>
    </lineage>
</organism>
<gene>
    <name evidence="1" type="ORF">SAMN02745166_02373</name>
</gene>
<keyword evidence="2" id="KW-1185">Reference proteome</keyword>
<dbReference type="STRING" id="48467.SAMN02745166_02373"/>
<dbReference type="AlphaFoldDB" id="A0A1T4Y338"/>
<evidence type="ECO:0000313" key="1">
    <source>
        <dbReference type="EMBL" id="SKA96212.1"/>
    </source>
</evidence>